<protein>
    <submittedName>
        <fullName evidence="1">Uncharacterized protein</fullName>
    </submittedName>
</protein>
<proteinExistence type="predicted"/>
<dbReference type="AlphaFoldDB" id="C8W5T8"/>
<dbReference type="STRING" id="485916.Dtox_3358"/>
<organism evidence="1 2">
    <name type="scientific">Desulfofarcimen acetoxidans (strain ATCC 49208 / DSM 771 / KCTC 5769 / VKM B-1644 / 5575)</name>
    <name type="common">Desulfotomaculum acetoxidans</name>
    <dbReference type="NCBI Taxonomy" id="485916"/>
    <lineage>
        <taxon>Bacteria</taxon>
        <taxon>Bacillati</taxon>
        <taxon>Bacillota</taxon>
        <taxon>Clostridia</taxon>
        <taxon>Eubacteriales</taxon>
        <taxon>Peptococcaceae</taxon>
        <taxon>Desulfofarcimen</taxon>
    </lineage>
</organism>
<dbReference type="Proteomes" id="UP000002217">
    <property type="component" value="Chromosome"/>
</dbReference>
<keyword evidence="2" id="KW-1185">Reference proteome</keyword>
<accession>C8W5T8</accession>
<dbReference type="HOGENOM" id="CLU_188988_0_0_9"/>
<evidence type="ECO:0000313" key="1">
    <source>
        <dbReference type="EMBL" id="ACV64088.1"/>
    </source>
</evidence>
<dbReference type="OrthoDB" id="1683552at2"/>
<reference evidence="1 2" key="1">
    <citation type="journal article" date="2009" name="Stand. Genomic Sci.">
        <title>Complete genome sequence of Desulfotomaculum acetoxidans type strain (5575).</title>
        <authorList>
            <person name="Spring S."/>
            <person name="Lapidus A."/>
            <person name="Schroder M."/>
            <person name="Gleim D."/>
            <person name="Sims D."/>
            <person name="Meincke L."/>
            <person name="Glavina Del Rio T."/>
            <person name="Tice H."/>
            <person name="Copeland A."/>
            <person name="Cheng J.F."/>
            <person name="Lucas S."/>
            <person name="Chen F."/>
            <person name="Nolan M."/>
            <person name="Bruce D."/>
            <person name="Goodwin L."/>
            <person name="Pitluck S."/>
            <person name="Ivanova N."/>
            <person name="Mavromatis K."/>
            <person name="Mikhailova N."/>
            <person name="Pati A."/>
            <person name="Chen A."/>
            <person name="Palaniappan K."/>
            <person name="Land M."/>
            <person name="Hauser L."/>
            <person name="Chang Y.J."/>
            <person name="Jeffries C.D."/>
            <person name="Chain P."/>
            <person name="Saunders E."/>
            <person name="Brettin T."/>
            <person name="Detter J.C."/>
            <person name="Goker M."/>
            <person name="Bristow J."/>
            <person name="Eisen J.A."/>
            <person name="Markowitz V."/>
            <person name="Hugenholtz P."/>
            <person name="Kyrpides N.C."/>
            <person name="Klenk H.P."/>
            <person name="Han C."/>
        </authorList>
    </citation>
    <scope>NUCLEOTIDE SEQUENCE [LARGE SCALE GENOMIC DNA]</scope>
    <source>
        <strain evidence="2">ATCC 49208 / DSM 771 / VKM B-1644</strain>
    </source>
</reference>
<gene>
    <name evidence="1" type="ordered locus">Dtox_3358</name>
</gene>
<dbReference type="KEGG" id="dae:Dtox_3358"/>
<dbReference type="eggNOG" id="ENOG5033AT6">
    <property type="taxonomic scope" value="Bacteria"/>
</dbReference>
<dbReference type="EMBL" id="CP001720">
    <property type="protein sequence ID" value="ACV64088.1"/>
    <property type="molecule type" value="Genomic_DNA"/>
</dbReference>
<dbReference type="RefSeq" id="WP_015758778.1">
    <property type="nucleotide sequence ID" value="NC_013216.1"/>
</dbReference>
<evidence type="ECO:0000313" key="2">
    <source>
        <dbReference type="Proteomes" id="UP000002217"/>
    </source>
</evidence>
<sequence>MELVCKLCNGMTEISKNCHHCCSKMEDGGKLSDYYDSYSPYESRDTILGSGMSELENGQCLHLFVCPNCGSDTKVYYNLVLI</sequence>
<name>C8W5T8_DESAS</name>